<dbReference type="Proteomes" id="UP000887575">
    <property type="component" value="Unassembled WGS sequence"/>
</dbReference>
<evidence type="ECO:0000256" key="3">
    <source>
        <dbReference type="SAM" id="SignalP"/>
    </source>
</evidence>
<feature type="active site" evidence="2">
    <location>
        <position position="267"/>
    </location>
</feature>
<dbReference type="GO" id="GO:0004190">
    <property type="term" value="F:aspartic-type endopeptidase activity"/>
    <property type="evidence" value="ECO:0007669"/>
    <property type="project" value="InterPro"/>
</dbReference>
<evidence type="ECO:0000313" key="6">
    <source>
        <dbReference type="WBParaSite" id="MBELARI_LOCUS1453"/>
    </source>
</evidence>
<dbReference type="InterPro" id="IPR034164">
    <property type="entry name" value="Pepsin-like_dom"/>
</dbReference>
<dbReference type="PANTHER" id="PTHR47966:SF51">
    <property type="entry name" value="BETA-SITE APP-CLEAVING ENZYME, ISOFORM A-RELATED"/>
    <property type="match status" value="1"/>
</dbReference>
<comment type="similarity">
    <text evidence="1">Belongs to the peptidase A1 family.</text>
</comment>
<feature type="domain" description="Peptidase A1" evidence="4">
    <location>
        <begin position="55"/>
        <end position="362"/>
    </location>
</feature>
<evidence type="ECO:0000256" key="2">
    <source>
        <dbReference type="PIRSR" id="PIRSR601461-1"/>
    </source>
</evidence>
<dbReference type="AlphaFoldDB" id="A0AAF3EKH8"/>
<dbReference type="WBParaSite" id="MBELARI_LOCUS1453">
    <property type="protein sequence ID" value="MBELARI_LOCUS1453"/>
    <property type="gene ID" value="MBELARI_LOCUS1453"/>
</dbReference>
<proteinExistence type="inferred from homology"/>
<evidence type="ECO:0000313" key="5">
    <source>
        <dbReference type="Proteomes" id="UP000887575"/>
    </source>
</evidence>
<dbReference type="InterPro" id="IPR001461">
    <property type="entry name" value="Aspartic_peptidase_A1"/>
</dbReference>
<evidence type="ECO:0000256" key="1">
    <source>
        <dbReference type="ARBA" id="ARBA00007447"/>
    </source>
</evidence>
<feature type="active site" evidence="2">
    <location>
        <position position="73"/>
    </location>
</feature>
<dbReference type="PANTHER" id="PTHR47966">
    <property type="entry name" value="BETA-SITE APP-CLEAVING ENZYME, ISOFORM A-RELATED"/>
    <property type="match status" value="1"/>
</dbReference>
<dbReference type="PRINTS" id="PR00792">
    <property type="entry name" value="PEPSIN"/>
</dbReference>
<dbReference type="Gene3D" id="2.40.70.10">
    <property type="entry name" value="Acid Proteases"/>
    <property type="match status" value="2"/>
</dbReference>
<organism evidence="5 6">
    <name type="scientific">Mesorhabditis belari</name>
    <dbReference type="NCBI Taxonomy" id="2138241"/>
    <lineage>
        <taxon>Eukaryota</taxon>
        <taxon>Metazoa</taxon>
        <taxon>Ecdysozoa</taxon>
        <taxon>Nematoda</taxon>
        <taxon>Chromadorea</taxon>
        <taxon>Rhabditida</taxon>
        <taxon>Rhabditina</taxon>
        <taxon>Rhabditomorpha</taxon>
        <taxon>Rhabditoidea</taxon>
        <taxon>Rhabditidae</taxon>
        <taxon>Mesorhabditinae</taxon>
        <taxon>Mesorhabditis</taxon>
    </lineage>
</organism>
<dbReference type="SUPFAM" id="SSF50630">
    <property type="entry name" value="Acid proteases"/>
    <property type="match status" value="1"/>
</dbReference>
<keyword evidence="3" id="KW-0732">Signal</keyword>
<dbReference type="GO" id="GO:0006508">
    <property type="term" value="P:proteolysis"/>
    <property type="evidence" value="ECO:0007669"/>
    <property type="project" value="InterPro"/>
</dbReference>
<feature type="chain" id="PRO_5042293739" evidence="3">
    <location>
        <begin position="20"/>
        <end position="365"/>
    </location>
</feature>
<reference evidence="6" key="1">
    <citation type="submission" date="2024-02" db="UniProtKB">
        <authorList>
            <consortium name="WormBaseParasite"/>
        </authorList>
    </citation>
    <scope>IDENTIFICATION</scope>
</reference>
<evidence type="ECO:0000259" key="4">
    <source>
        <dbReference type="PROSITE" id="PS51767"/>
    </source>
</evidence>
<keyword evidence="5" id="KW-1185">Reference proteome</keyword>
<dbReference type="InterPro" id="IPR021109">
    <property type="entry name" value="Peptidase_aspartic_dom_sf"/>
</dbReference>
<name>A0AAF3EKH8_9BILA</name>
<protein>
    <submittedName>
        <fullName evidence="6">Peptidase A1 domain-containing protein</fullName>
    </submittedName>
</protein>
<dbReference type="Pfam" id="PF00026">
    <property type="entry name" value="Asp"/>
    <property type="match status" value="1"/>
</dbReference>
<dbReference type="CDD" id="cd05471">
    <property type="entry name" value="pepsin_like"/>
    <property type="match status" value="1"/>
</dbReference>
<dbReference type="InterPro" id="IPR033121">
    <property type="entry name" value="PEPTIDASE_A1"/>
</dbReference>
<dbReference type="PROSITE" id="PS51767">
    <property type="entry name" value="PEPTIDASE_A1"/>
    <property type="match status" value="1"/>
</dbReference>
<feature type="signal peptide" evidence="3">
    <location>
        <begin position="1"/>
        <end position="19"/>
    </location>
</feature>
<accession>A0AAF3EKH8</accession>
<sequence length="365" mass="39080">MEFSANLLIFLALFGFVDALLRVPITRHKANRSRLLTATAGGWNEGLINENQIYYQGNVIVGTPGQTISIDFDTGSDLLWMSCNCARGSTLGGGHGTNYCNSHTHKFAPGASSTNQLTTNAYSVSYGSGYVNGLIMFDRVCLPGTAHCSASNQKMMCASFTDSSFQNSAGNPDSDGLMGLAYGQGNMANSAMKSIVAACTDKSFAFYMTNTGAGSELTICGKDPAHYVAPLHWLNIYQTSYYWTVALKQVVFGGAVKWSTVGAIILDTGTTGIYLPGTLVSKIQAACNLNACSCPTLTFNLNGVAFNLEGKYYLDSSCNLMVYASSETSAFAGYGSNWILGDAFMRKFYTVYDYVNAQVAIAPAR</sequence>